<feature type="chain" id="PRO_5034569464" evidence="1">
    <location>
        <begin position="34"/>
        <end position="349"/>
    </location>
</feature>
<dbReference type="EMBL" id="CAJPDS010000125">
    <property type="protein sequence ID" value="CAF9939131.1"/>
    <property type="molecule type" value="Genomic_DNA"/>
</dbReference>
<dbReference type="AlphaFoldDB" id="A0A8H3J1U4"/>
<sequence>MARLANQGHRSLSLQTLLVHALLLGFSKPATIASPFDLTRPNLTSLVAHDPDVRFKIVPHYTNDRLPATAILMSTVYLLAEAADLDMNSELEFDRPFVAEDYPSVSIDLQKNIRHSVILPSAFLVWALYLAAIDMIDNNKFVVSSFDLLWKGRIYASLRYQKPEPGASFESAANGSHNFQVSASSNYSAMVPSDRSYTKNRASETFSVPLVRSPETVNTLVTDPLLTIHMQYLQDARILPIGTVFAMTLEMLKNDAEFPANSLVQSSSTTKRVFDATLEIQRSEGPSTMTPPYFEYMHLNRAIRQVPRLMLDGGKFAEVAFQIEIDQKELGTGRLIKGLPDETTTIAAS</sequence>
<proteinExistence type="predicted"/>
<dbReference type="OrthoDB" id="5300908at2759"/>
<reference evidence="2" key="1">
    <citation type="submission" date="2021-03" db="EMBL/GenBank/DDBJ databases">
        <authorList>
            <person name="Tagirdzhanova G."/>
        </authorList>
    </citation>
    <scope>NUCLEOTIDE SEQUENCE</scope>
</reference>
<gene>
    <name evidence="2" type="ORF">HETSPECPRED_001494</name>
</gene>
<evidence type="ECO:0000313" key="2">
    <source>
        <dbReference type="EMBL" id="CAF9939131.1"/>
    </source>
</evidence>
<evidence type="ECO:0000313" key="3">
    <source>
        <dbReference type="Proteomes" id="UP000664521"/>
    </source>
</evidence>
<name>A0A8H3J1U4_9LECA</name>
<dbReference type="Proteomes" id="UP000664521">
    <property type="component" value="Unassembled WGS sequence"/>
</dbReference>
<comment type="caution">
    <text evidence="2">The sequence shown here is derived from an EMBL/GenBank/DDBJ whole genome shotgun (WGS) entry which is preliminary data.</text>
</comment>
<feature type="signal peptide" evidence="1">
    <location>
        <begin position="1"/>
        <end position="33"/>
    </location>
</feature>
<evidence type="ECO:0000256" key="1">
    <source>
        <dbReference type="SAM" id="SignalP"/>
    </source>
</evidence>
<keyword evidence="1" id="KW-0732">Signal</keyword>
<organism evidence="2 3">
    <name type="scientific">Heterodermia speciosa</name>
    <dbReference type="NCBI Taxonomy" id="116794"/>
    <lineage>
        <taxon>Eukaryota</taxon>
        <taxon>Fungi</taxon>
        <taxon>Dikarya</taxon>
        <taxon>Ascomycota</taxon>
        <taxon>Pezizomycotina</taxon>
        <taxon>Lecanoromycetes</taxon>
        <taxon>OSLEUM clade</taxon>
        <taxon>Lecanoromycetidae</taxon>
        <taxon>Caliciales</taxon>
        <taxon>Physciaceae</taxon>
        <taxon>Heterodermia</taxon>
    </lineage>
</organism>
<accession>A0A8H3J1U4</accession>
<protein>
    <submittedName>
        <fullName evidence="2">Uncharacterized protein</fullName>
    </submittedName>
</protein>
<keyword evidence="3" id="KW-1185">Reference proteome</keyword>